<dbReference type="EMBL" id="ML993928">
    <property type="protein sequence ID" value="KAF2202682.1"/>
    <property type="molecule type" value="Genomic_DNA"/>
</dbReference>
<sequence>MRLLDLPGELIDEIINYTCPDGLESFALSCKAVYQRAYTQMEKHNALRTQWQHTRNDTTARYADSLRILSKICAAPRIGWYIEQLDLWDKRVGVEGEVVDDFREDSEVMERVRSAVRASSFLRDAGVDADEWWEKITVEDDDGADPDDWLGTPFTDVFLLSLLPNLRELQLYRGTYFGPVQPPPNDEVLLVKVLDAIVARANSDNEDGGEKALGKLRTILPFLAEGYEERAPLQCLEPFLRLHSLQELFGVSLIAVEDGYTGVPFSWLHPGQISYLKRIELAYCCMDSEGIWTLLSRTPHLTSFAYSHQSKWHGCEHNWNAGAFIEAIARTVGPTLTSLAITVDLLRVNIINGASSFHSFPQLQHLEIGMQVFYGPPVESGQERGINLENSDGTLWTENDIPCLGSMLPDLIRTCDLNTDFDSLHTKALDSLLKNIKEERTQRLKELECVTVRQWLHGTAQPQTQRAEVNLEIYRPPRLPENEEGTILQHSMMPAWKRKFSERVGGLMFNE</sequence>
<keyword evidence="2" id="KW-1185">Reference proteome</keyword>
<evidence type="ECO:0008006" key="3">
    <source>
        <dbReference type="Google" id="ProtNLM"/>
    </source>
</evidence>
<reference evidence="1" key="1">
    <citation type="journal article" date="2020" name="Stud. Mycol.">
        <title>101 Dothideomycetes genomes: a test case for predicting lifestyles and emergence of pathogens.</title>
        <authorList>
            <person name="Haridas S."/>
            <person name="Albert R."/>
            <person name="Binder M."/>
            <person name="Bloem J."/>
            <person name="Labutti K."/>
            <person name="Salamov A."/>
            <person name="Andreopoulos B."/>
            <person name="Baker S."/>
            <person name="Barry K."/>
            <person name="Bills G."/>
            <person name="Bluhm B."/>
            <person name="Cannon C."/>
            <person name="Castanera R."/>
            <person name="Culley D."/>
            <person name="Daum C."/>
            <person name="Ezra D."/>
            <person name="Gonzalez J."/>
            <person name="Henrissat B."/>
            <person name="Kuo A."/>
            <person name="Liang C."/>
            <person name="Lipzen A."/>
            <person name="Lutzoni F."/>
            <person name="Magnuson J."/>
            <person name="Mondo S."/>
            <person name="Nolan M."/>
            <person name="Ohm R."/>
            <person name="Pangilinan J."/>
            <person name="Park H.-J."/>
            <person name="Ramirez L."/>
            <person name="Alfaro M."/>
            <person name="Sun H."/>
            <person name="Tritt A."/>
            <person name="Yoshinaga Y."/>
            <person name="Zwiers L.-H."/>
            <person name="Turgeon B."/>
            <person name="Goodwin S."/>
            <person name="Spatafora J."/>
            <person name="Crous P."/>
            <person name="Grigoriev I."/>
        </authorList>
    </citation>
    <scope>NUCLEOTIDE SEQUENCE</scope>
    <source>
        <strain evidence="1">ATCC 74209</strain>
    </source>
</reference>
<proteinExistence type="predicted"/>
<organism evidence="1 2">
    <name type="scientific">Delitschia confertaspora ATCC 74209</name>
    <dbReference type="NCBI Taxonomy" id="1513339"/>
    <lineage>
        <taxon>Eukaryota</taxon>
        <taxon>Fungi</taxon>
        <taxon>Dikarya</taxon>
        <taxon>Ascomycota</taxon>
        <taxon>Pezizomycotina</taxon>
        <taxon>Dothideomycetes</taxon>
        <taxon>Pleosporomycetidae</taxon>
        <taxon>Pleosporales</taxon>
        <taxon>Delitschiaceae</taxon>
        <taxon>Delitschia</taxon>
    </lineage>
</organism>
<dbReference type="Proteomes" id="UP000799536">
    <property type="component" value="Unassembled WGS sequence"/>
</dbReference>
<evidence type="ECO:0000313" key="1">
    <source>
        <dbReference type="EMBL" id="KAF2202682.1"/>
    </source>
</evidence>
<dbReference type="AlphaFoldDB" id="A0A9P4JNT6"/>
<name>A0A9P4JNT6_9PLEO</name>
<evidence type="ECO:0000313" key="2">
    <source>
        <dbReference type="Proteomes" id="UP000799536"/>
    </source>
</evidence>
<comment type="caution">
    <text evidence="1">The sequence shown here is derived from an EMBL/GenBank/DDBJ whole genome shotgun (WGS) entry which is preliminary data.</text>
</comment>
<protein>
    <recommendedName>
        <fullName evidence="3">F-box domain-containing protein</fullName>
    </recommendedName>
</protein>
<accession>A0A9P4JNT6</accession>
<gene>
    <name evidence="1" type="ORF">GQ43DRAFT_391657</name>
</gene>
<dbReference type="OrthoDB" id="5421601at2759"/>